<comment type="caution">
    <text evidence="11">The sequence shown here is derived from an EMBL/GenBank/DDBJ whole genome shotgun (WGS) entry which is preliminary data.</text>
</comment>
<dbReference type="SMART" id="SM00388">
    <property type="entry name" value="HisKA"/>
    <property type="match status" value="1"/>
</dbReference>
<keyword evidence="4" id="KW-0808">Transferase</keyword>
<dbReference type="GO" id="GO:0000155">
    <property type="term" value="F:phosphorelay sensor kinase activity"/>
    <property type="evidence" value="ECO:0007669"/>
    <property type="project" value="InterPro"/>
</dbReference>
<dbReference type="InterPro" id="IPR013767">
    <property type="entry name" value="PAS_fold"/>
</dbReference>
<dbReference type="Pfam" id="PF00989">
    <property type="entry name" value="PAS"/>
    <property type="match status" value="1"/>
</dbReference>
<evidence type="ECO:0000256" key="8">
    <source>
        <dbReference type="ARBA" id="ARBA00022969"/>
    </source>
</evidence>
<name>A0A5D4T8A2_9BACI</name>
<evidence type="ECO:0000256" key="7">
    <source>
        <dbReference type="ARBA" id="ARBA00022840"/>
    </source>
</evidence>
<dbReference type="Pfam" id="PF02518">
    <property type="entry name" value="HATPase_c"/>
    <property type="match status" value="1"/>
</dbReference>
<reference evidence="11 12" key="1">
    <citation type="submission" date="2019-08" db="EMBL/GenBank/DDBJ databases">
        <title>Bacillus genomes from the desert of Cuatro Cienegas, Coahuila.</title>
        <authorList>
            <person name="Olmedo-Alvarez G."/>
        </authorList>
    </citation>
    <scope>NUCLEOTIDE SEQUENCE [LARGE SCALE GENOMIC DNA]</scope>
    <source>
        <strain evidence="11 12">CH28_1T</strain>
    </source>
</reference>
<keyword evidence="3" id="KW-0597">Phosphoprotein</keyword>
<dbReference type="Proteomes" id="UP000322524">
    <property type="component" value="Unassembled WGS sequence"/>
</dbReference>
<evidence type="ECO:0000256" key="9">
    <source>
        <dbReference type="ARBA" id="ARBA00023012"/>
    </source>
</evidence>
<evidence type="ECO:0000259" key="10">
    <source>
        <dbReference type="PROSITE" id="PS50109"/>
    </source>
</evidence>
<dbReference type="SMART" id="SM00387">
    <property type="entry name" value="HATPase_c"/>
    <property type="match status" value="1"/>
</dbReference>
<dbReference type="InterPro" id="IPR036097">
    <property type="entry name" value="HisK_dim/P_sf"/>
</dbReference>
<dbReference type="FunFam" id="1.10.287.130:FF:000040">
    <property type="entry name" value="PAS domain-containing sensor histidine kinase"/>
    <property type="match status" value="1"/>
</dbReference>
<dbReference type="STRING" id="79883.GCA_001636495_03364"/>
<dbReference type="SMART" id="SM00086">
    <property type="entry name" value="PAC"/>
    <property type="match status" value="3"/>
</dbReference>
<dbReference type="Pfam" id="PF13426">
    <property type="entry name" value="PAS_9"/>
    <property type="match status" value="2"/>
</dbReference>
<sequence length="652" mass="74704">MEVKDDIVLQMFLGGKRFKDSLRREERVMSTPDSLLKKENTPSVESITKVQLIIVISEIGDIQYVSSTCVALLGHARKDLIDTRLENWINSEDLYLIESLIYQPSHQTHCYFRMKKKDGDLVWMEAVLSEVKSSIGEEKEIVMMLSRTSDYQNTTESDRKTTITMPTSQRKINGNGVSEEPQIDEDYSAYDLIEYLPNGVFIFVDGIIKYVNEAGTSMLGACHKEQILETSVYEYIEENYHEIVGKRIKSVQQGYRVGQMEQRWKRFDGRAIDVEITSNYTTFKGKPASFVMLVDISHRKSFHKILQNSRERFRKLVQNSIDTIGVICEEKWTFINESGLKMLEVDNYGEIFGKSIYDNLPKEDFEKIWKEVLEQHNGTKLPTFEQEWKTMKGNAIHTELVGIPTTYLGKDAMQVIIRDITERKQAEALMLQSEKLTVAGQLAAGIAHEIRNPLTAIKGFFKLLEREMEEKKGYFDIIESELSRIELILSELLLLAKPHQVFVHPVSVHSLLKDVTTLLETQAIMNNVWFDLKLKAKFPTLKCDENQMKQVFINLIKNGIEAMPKGGTIYIDTKIEGKDLVITLRDEGTGIPEDIISRLGEPFFTTKTTGTGLGLMITFNIIKNHHGTVHFFSGKNEGTTIEVRFKQIDCEK</sequence>
<dbReference type="Pfam" id="PF00512">
    <property type="entry name" value="HisKA"/>
    <property type="match status" value="1"/>
</dbReference>
<keyword evidence="8" id="KW-0749">Sporulation</keyword>
<evidence type="ECO:0000256" key="3">
    <source>
        <dbReference type="ARBA" id="ARBA00022553"/>
    </source>
</evidence>
<dbReference type="CDD" id="cd00075">
    <property type="entry name" value="HATPase"/>
    <property type="match status" value="1"/>
</dbReference>
<feature type="domain" description="Histidine kinase" evidence="10">
    <location>
        <begin position="445"/>
        <end position="649"/>
    </location>
</feature>
<proteinExistence type="predicted"/>
<dbReference type="SUPFAM" id="SSF55785">
    <property type="entry name" value="PYP-like sensor domain (PAS domain)"/>
    <property type="match status" value="3"/>
</dbReference>
<dbReference type="InterPro" id="IPR036890">
    <property type="entry name" value="HATPase_C_sf"/>
</dbReference>
<comment type="catalytic activity">
    <reaction evidence="1">
        <text>ATP + protein L-histidine = ADP + protein N-phospho-L-histidine.</text>
        <dbReference type="EC" id="2.7.13.3"/>
    </reaction>
</comment>
<dbReference type="InterPro" id="IPR005467">
    <property type="entry name" value="His_kinase_dom"/>
</dbReference>
<evidence type="ECO:0000313" key="12">
    <source>
        <dbReference type="Proteomes" id="UP000322524"/>
    </source>
</evidence>
<dbReference type="PROSITE" id="PS50109">
    <property type="entry name" value="HIS_KIN"/>
    <property type="match status" value="1"/>
</dbReference>
<evidence type="ECO:0000256" key="5">
    <source>
        <dbReference type="ARBA" id="ARBA00022741"/>
    </source>
</evidence>
<dbReference type="NCBIfam" id="TIGR00229">
    <property type="entry name" value="sensory_box"/>
    <property type="match status" value="3"/>
</dbReference>
<dbReference type="InterPro" id="IPR001610">
    <property type="entry name" value="PAC"/>
</dbReference>
<dbReference type="Gene3D" id="3.30.565.10">
    <property type="entry name" value="Histidine kinase-like ATPase, C-terminal domain"/>
    <property type="match status" value="1"/>
</dbReference>
<evidence type="ECO:0000256" key="4">
    <source>
        <dbReference type="ARBA" id="ARBA00022679"/>
    </source>
</evidence>
<keyword evidence="7" id="KW-0067">ATP-binding</keyword>
<dbReference type="GO" id="GO:0005524">
    <property type="term" value="F:ATP binding"/>
    <property type="evidence" value="ECO:0007669"/>
    <property type="project" value="UniProtKB-KW"/>
</dbReference>
<keyword evidence="9" id="KW-0902">Two-component regulatory system</keyword>
<dbReference type="InterPro" id="IPR003661">
    <property type="entry name" value="HisK_dim/P_dom"/>
</dbReference>
<dbReference type="PANTHER" id="PTHR43065:SF34">
    <property type="entry name" value="SPORULATION KINASE A"/>
    <property type="match status" value="1"/>
</dbReference>
<dbReference type="GO" id="GO:0030435">
    <property type="term" value="P:sporulation resulting in formation of a cellular spore"/>
    <property type="evidence" value="ECO:0007669"/>
    <property type="project" value="UniProtKB-KW"/>
</dbReference>
<dbReference type="OrthoDB" id="9815750at2"/>
<evidence type="ECO:0000256" key="2">
    <source>
        <dbReference type="ARBA" id="ARBA00012438"/>
    </source>
</evidence>
<evidence type="ECO:0000313" key="11">
    <source>
        <dbReference type="EMBL" id="TYS70918.1"/>
    </source>
</evidence>
<dbReference type="Gene3D" id="3.30.450.20">
    <property type="entry name" value="PAS domain"/>
    <property type="match status" value="3"/>
</dbReference>
<dbReference type="InterPro" id="IPR035965">
    <property type="entry name" value="PAS-like_dom_sf"/>
</dbReference>
<dbReference type="InterPro" id="IPR000014">
    <property type="entry name" value="PAS"/>
</dbReference>
<dbReference type="AlphaFoldDB" id="A0A5D4T8A2"/>
<dbReference type="Gene3D" id="1.10.287.130">
    <property type="match status" value="1"/>
</dbReference>
<dbReference type="PRINTS" id="PR00344">
    <property type="entry name" value="BCTRLSENSOR"/>
</dbReference>
<evidence type="ECO:0000256" key="6">
    <source>
        <dbReference type="ARBA" id="ARBA00022777"/>
    </source>
</evidence>
<dbReference type="SUPFAM" id="SSF47384">
    <property type="entry name" value="Homodimeric domain of signal transducing histidine kinase"/>
    <property type="match status" value="1"/>
</dbReference>
<organism evidence="11 12">
    <name type="scientific">Sutcliffiella horikoshii</name>
    <dbReference type="NCBI Taxonomy" id="79883"/>
    <lineage>
        <taxon>Bacteria</taxon>
        <taxon>Bacillati</taxon>
        <taxon>Bacillota</taxon>
        <taxon>Bacilli</taxon>
        <taxon>Bacillales</taxon>
        <taxon>Bacillaceae</taxon>
        <taxon>Sutcliffiella</taxon>
    </lineage>
</organism>
<dbReference type="SUPFAM" id="SSF55874">
    <property type="entry name" value="ATPase domain of HSP90 chaperone/DNA topoisomerase II/histidine kinase"/>
    <property type="match status" value="1"/>
</dbReference>
<dbReference type="EMBL" id="VTEV01000001">
    <property type="protein sequence ID" value="TYS70918.1"/>
    <property type="molecule type" value="Genomic_DNA"/>
</dbReference>
<dbReference type="CDD" id="cd00082">
    <property type="entry name" value="HisKA"/>
    <property type="match status" value="1"/>
</dbReference>
<dbReference type="CDD" id="cd00130">
    <property type="entry name" value="PAS"/>
    <property type="match status" value="3"/>
</dbReference>
<dbReference type="EC" id="2.7.13.3" evidence="2"/>
<keyword evidence="6" id="KW-0418">Kinase</keyword>
<protein>
    <recommendedName>
        <fullName evidence="2">histidine kinase</fullName>
        <ecNumber evidence="2">2.7.13.3</ecNumber>
    </recommendedName>
</protein>
<dbReference type="PANTHER" id="PTHR43065">
    <property type="entry name" value="SENSOR HISTIDINE KINASE"/>
    <property type="match status" value="1"/>
</dbReference>
<accession>A0A5D4T8A2</accession>
<evidence type="ECO:0000256" key="1">
    <source>
        <dbReference type="ARBA" id="ARBA00000085"/>
    </source>
</evidence>
<dbReference type="InterPro" id="IPR003594">
    <property type="entry name" value="HATPase_dom"/>
</dbReference>
<dbReference type="GO" id="GO:0006355">
    <property type="term" value="P:regulation of DNA-templated transcription"/>
    <property type="evidence" value="ECO:0007669"/>
    <property type="project" value="InterPro"/>
</dbReference>
<dbReference type="InterPro" id="IPR004358">
    <property type="entry name" value="Sig_transdc_His_kin-like_C"/>
</dbReference>
<gene>
    <name evidence="11" type="ORF">FZC76_03205</name>
</gene>
<keyword evidence="5" id="KW-0547">Nucleotide-binding</keyword>
<dbReference type="SMART" id="SM00091">
    <property type="entry name" value="PAS"/>
    <property type="match status" value="3"/>
</dbReference>